<gene>
    <name evidence="2" type="ORF">CA13_31430</name>
</gene>
<evidence type="ECO:0000313" key="2">
    <source>
        <dbReference type="EMBL" id="TWT81690.1"/>
    </source>
</evidence>
<name>A0A5C5Z3D1_9BACT</name>
<organism evidence="2 3">
    <name type="scientific">Novipirellula herctigrandis</name>
    <dbReference type="NCBI Taxonomy" id="2527986"/>
    <lineage>
        <taxon>Bacteria</taxon>
        <taxon>Pseudomonadati</taxon>
        <taxon>Planctomycetota</taxon>
        <taxon>Planctomycetia</taxon>
        <taxon>Pirellulales</taxon>
        <taxon>Pirellulaceae</taxon>
        <taxon>Novipirellula</taxon>
    </lineage>
</organism>
<dbReference type="InterPro" id="IPR057154">
    <property type="entry name" value="DUF7832"/>
</dbReference>
<dbReference type="Proteomes" id="UP000315010">
    <property type="component" value="Unassembled WGS sequence"/>
</dbReference>
<reference evidence="2 3" key="1">
    <citation type="submission" date="2019-02" db="EMBL/GenBank/DDBJ databases">
        <title>Deep-cultivation of Planctomycetes and their phenomic and genomic characterization uncovers novel biology.</title>
        <authorList>
            <person name="Wiegand S."/>
            <person name="Jogler M."/>
            <person name="Boedeker C."/>
            <person name="Pinto D."/>
            <person name="Vollmers J."/>
            <person name="Rivas-Marin E."/>
            <person name="Kohn T."/>
            <person name="Peeters S.H."/>
            <person name="Heuer A."/>
            <person name="Rast P."/>
            <person name="Oberbeckmann S."/>
            <person name="Bunk B."/>
            <person name="Jeske O."/>
            <person name="Meyerdierks A."/>
            <person name="Storesund J.E."/>
            <person name="Kallscheuer N."/>
            <person name="Luecker S."/>
            <person name="Lage O.M."/>
            <person name="Pohl T."/>
            <person name="Merkel B.J."/>
            <person name="Hornburger P."/>
            <person name="Mueller R.-W."/>
            <person name="Bruemmer F."/>
            <person name="Labrenz M."/>
            <person name="Spormann A.M."/>
            <person name="Op Den Camp H."/>
            <person name="Overmann J."/>
            <person name="Amann R."/>
            <person name="Jetten M.S.M."/>
            <person name="Mascher T."/>
            <person name="Medema M.H."/>
            <person name="Devos D.P."/>
            <person name="Kaster A.-K."/>
            <person name="Ovreas L."/>
            <person name="Rohde M."/>
            <person name="Galperin M.Y."/>
            <person name="Jogler C."/>
        </authorList>
    </citation>
    <scope>NUCLEOTIDE SEQUENCE [LARGE SCALE GENOMIC DNA]</scope>
    <source>
        <strain evidence="2 3">CA13</strain>
    </source>
</reference>
<comment type="caution">
    <text evidence="2">The sequence shown here is derived from an EMBL/GenBank/DDBJ whole genome shotgun (WGS) entry which is preliminary data.</text>
</comment>
<dbReference type="EMBL" id="SJPJ01000001">
    <property type="protein sequence ID" value="TWT81690.1"/>
    <property type="molecule type" value="Genomic_DNA"/>
</dbReference>
<dbReference type="Pfam" id="PF25191">
    <property type="entry name" value="DUF7832"/>
    <property type="match status" value="1"/>
</dbReference>
<accession>A0A5C5Z3D1</accession>
<protein>
    <recommendedName>
        <fullName evidence="1">DUF7832 domain-containing protein</fullName>
    </recommendedName>
</protein>
<keyword evidence="3" id="KW-1185">Reference proteome</keyword>
<evidence type="ECO:0000259" key="1">
    <source>
        <dbReference type="Pfam" id="PF25191"/>
    </source>
</evidence>
<dbReference type="AlphaFoldDB" id="A0A5C5Z3D1"/>
<evidence type="ECO:0000313" key="3">
    <source>
        <dbReference type="Proteomes" id="UP000315010"/>
    </source>
</evidence>
<dbReference type="OrthoDB" id="4827574at2"/>
<proteinExistence type="predicted"/>
<sequence>MTDVTVYDKAKWHFGGDYPADLDEDYAYTHTGYFFGWIVEHDLVDAEFLDDFNDDIARFRTRKISARDLFIITDGALVDDMMNDTGNAFAAHYFDMTNGQYLADYEALLCGGLPTTYHVEDTPENYATICDRITERFNEWNASR</sequence>
<feature type="domain" description="DUF7832" evidence="1">
    <location>
        <begin position="6"/>
        <end position="119"/>
    </location>
</feature>